<sequence length="346" mass="39323">MGKNTQEQKAFTAAESMRQTLIDQLKKKCNSAKDLEGFLKKYEEKKGKNKRVSLTQHHQKIISDMDEEISRLIQSLNQKFSPVAQIEPSTSTYEQHEKVEKGTVEVLPEDFGEKNGEKQSLDTSVEIPTEELNAASLRTQSKVPLKTSGKGKNEEELGHGGIRKSVQFKTHSDEATQSGEASKTDKKHHVVGESRAKRHRTTQLSEVYLKLKTLHAKQIKYEEKAKEYRRKDQRKEQQYKDAAVAAKSIHEQITELCNQYLVDGDLELFKLKSQEILKSDKENVKTLKSHRGWWEEFLDGFVDLINRGFDRVGSSIRVSELSMFKPAADGGKKVDELTNSISSLTA</sequence>
<evidence type="ECO:0000313" key="2">
    <source>
        <dbReference type="EMBL" id="KTD80638.1"/>
    </source>
</evidence>
<evidence type="ECO:0000256" key="1">
    <source>
        <dbReference type="SAM" id="MobiDB-lite"/>
    </source>
</evidence>
<dbReference type="OrthoDB" id="5653829at2"/>
<feature type="region of interest" description="Disordered" evidence="1">
    <location>
        <begin position="110"/>
        <end position="198"/>
    </location>
</feature>
<dbReference type="EMBL" id="LNYZ01000002">
    <property type="protein sequence ID" value="KTD80638.1"/>
    <property type="molecule type" value="Genomic_DNA"/>
</dbReference>
<evidence type="ECO:0000313" key="5">
    <source>
        <dbReference type="Proteomes" id="UP000255110"/>
    </source>
</evidence>
<reference evidence="2 4" key="1">
    <citation type="submission" date="2015-11" db="EMBL/GenBank/DDBJ databases">
        <title>Genomic analysis of 38 Legionella species identifies large and diverse effector repertoires.</title>
        <authorList>
            <person name="Burstein D."/>
            <person name="Amaro F."/>
            <person name="Zusman T."/>
            <person name="Lifshitz Z."/>
            <person name="Cohen O."/>
            <person name="Gilbert J.A."/>
            <person name="Pupko T."/>
            <person name="Shuman H.A."/>
            <person name="Segal G."/>
        </authorList>
    </citation>
    <scope>NUCLEOTIDE SEQUENCE [LARGE SCALE GENOMIC DNA]</scope>
    <source>
        <strain evidence="2 4">SC-18-C9</strain>
    </source>
</reference>
<dbReference type="RefSeq" id="WP_058476064.1">
    <property type="nucleotide sequence ID" value="NZ_CAAAIO010000008.1"/>
</dbReference>
<proteinExistence type="predicted"/>
<accession>A0A378L9C3</accession>
<dbReference type="STRING" id="460.Lstg_0474"/>
<reference evidence="3 5" key="2">
    <citation type="submission" date="2018-06" db="EMBL/GenBank/DDBJ databases">
        <authorList>
            <consortium name="Pathogen Informatics"/>
            <person name="Doyle S."/>
        </authorList>
    </citation>
    <scope>NUCLEOTIDE SEQUENCE [LARGE SCALE GENOMIC DNA]</scope>
    <source>
        <strain evidence="3 5">NCTC11991</strain>
    </source>
</reference>
<name>A0A378L9C3_9GAMM</name>
<evidence type="ECO:0000313" key="3">
    <source>
        <dbReference type="EMBL" id="STY22522.1"/>
    </source>
</evidence>
<protein>
    <submittedName>
        <fullName evidence="3">Uncharacterized protein</fullName>
    </submittedName>
</protein>
<organism evidence="3 5">
    <name type="scientific">Legionella steigerwaltii</name>
    <dbReference type="NCBI Taxonomy" id="460"/>
    <lineage>
        <taxon>Bacteria</taxon>
        <taxon>Pseudomonadati</taxon>
        <taxon>Pseudomonadota</taxon>
        <taxon>Gammaproteobacteria</taxon>
        <taxon>Legionellales</taxon>
        <taxon>Legionellaceae</taxon>
        <taxon>Legionella</taxon>
    </lineage>
</organism>
<dbReference type="Proteomes" id="UP000255110">
    <property type="component" value="Unassembled WGS sequence"/>
</dbReference>
<feature type="compositionally biased region" description="Basic and acidic residues" evidence="1">
    <location>
        <begin position="111"/>
        <end position="120"/>
    </location>
</feature>
<keyword evidence="4" id="KW-1185">Reference proteome</keyword>
<dbReference type="EMBL" id="UGOY01000001">
    <property type="protein sequence ID" value="STY22522.1"/>
    <property type="molecule type" value="Genomic_DNA"/>
</dbReference>
<dbReference type="AlphaFoldDB" id="A0A378L9C3"/>
<dbReference type="Proteomes" id="UP000054820">
    <property type="component" value="Unassembled WGS sequence"/>
</dbReference>
<gene>
    <name evidence="2" type="ORF">Lstg_0474</name>
    <name evidence="3" type="ORF">NCTC11991_01110</name>
</gene>
<evidence type="ECO:0000313" key="4">
    <source>
        <dbReference type="Proteomes" id="UP000054820"/>
    </source>
</evidence>